<dbReference type="GO" id="GO:0004034">
    <property type="term" value="F:aldose 1-epimerase activity"/>
    <property type="evidence" value="ECO:0007669"/>
    <property type="project" value="UniProtKB-EC"/>
</dbReference>
<dbReference type="KEGG" id="dci:103506600"/>
<evidence type="ECO:0000256" key="4">
    <source>
        <dbReference type="ARBA" id="ARBA00021023"/>
    </source>
</evidence>
<evidence type="ECO:0000313" key="10">
    <source>
        <dbReference type="Proteomes" id="UP000079169"/>
    </source>
</evidence>
<comment type="similarity">
    <text evidence="3">Belongs to the aldose epimerase family.</text>
</comment>
<dbReference type="UniPathway" id="UPA00214"/>
<dbReference type="Gene3D" id="2.70.98.10">
    <property type="match status" value="1"/>
</dbReference>
<comment type="function">
    <text evidence="8">Mutarotase that catalyzes the interconversion of beta-D-galactose and alpha-D-galactose during galactose metabolism. Beta-D-galactose is metabolized in the liver into glucose 1-phosphate, the primary metabolic fuel, by the action of four enzymes that constitute the Leloir pathway: GALM, GALK1 (galactokinase), GALT (galactose-1-phosphate uridylyltransferase) and GALE (UDP-galactose-4'-epimerase). Involved in the maintenance of the equilibrium between the beta- and alpha-anomers of galactose, therefore ensuring a sufficient supply of the alpha-anomer for GALK1. Also active on D-glucose although shows a preference for galactose over glucose.</text>
</comment>
<dbReference type="InterPro" id="IPR047215">
    <property type="entry name" value="Galactose_mutarotase-like"/>
</dbReference>
<evidence type="ECO:0000313" key="11">
    <source>
        <dbReference type="RefSeq" id="XP_008469220.2"/>
    </source>
</evidence>
<dbReference type="InterPro" id="IPR008183">
    <property type="entry name" value="Aldose_1/G6P_1-epimerase"/>
</dbReference>
<sequence>MLDPLKEVFEEGLLEGGEEEEIEEVEEKIPTKRFGYSKALPIYQDEFDVLNLYSSKEPIKKYKFSNKSGLLIEVMNFGATILTVRMPDKFGNTADVLLGFATVQEYYEQNCKFGAMIGRTSNIIEDANFQHGNELHFLRKNSDAHHRDGGVMSFDKVIWKSYVEKATNTLIMTYLSENQEEGYPGNLLTRISMKLSDENEFIITINAVCDESTPVDIAPRLFFNLAGHGAGEEKIKDHKMQINADMYIMQDSRGIPTGRLKHVNQTYFDLRTPRPFHFALDRIRGGGYKHTFCLNKSHRYDAQGVVFAGRLEEPESGRYVEIWTDAPGLYFYTANNFPKPECPEEEVQAEEPIMSTISQPKPMSKSESRIGGLFGKHDKQYFRHGAVALSPQGYPNSVNMPTFPSSIIQPHKAFQRKIIYQFGVSSKIMAHPKAIKSKENVERSRKSLDHSQIVEEEKE</sequence>
<evidence type="ECO:0000256" key="7">
    <source>
        <dbReference type="ARBA" id="ARBA00032729"/>
    </source>
</evidence>
<dbReference type="Pfam" id="PF01263">
    <property type="entry name" value="Aldose_epim"/>
    <property type="match status" value="1"/>
</dbReference>
<dbReference type="AlphaFoldDB" id="A0A1S3CWF4"/>
<reference evidence="11 12" key="1">
    <citation type="submission" date="2025-04" db="UniProtKB">
        <authorList>
            <consortium name="RefSeq"/>
        </authorList>
    </citation>
    <scope>IDENTIFICATION</scope>
</reference>
<dbReference type="InterPro" id="IPR014718">
    <property type="entry name" value="GH-type_carb-bd"/>
</dbReference>
<dbReference type="PaxDb" id="121845-A0A1S3CWF4"/>
<proteinExistence type="inferred from homology"/>
<dbReference type="GeneID" id="103506600"/>
<dbReference type="GO" id="GO:0030246">
    <property type="term" value="F:carbohydrate binding"/>
    <property type="evidence" value="ECO:0007669"/>
    <property type="project" value="InterPro"/>
</dbReference>
<evidence type="ECO:0000256" key="1">
    <source>
        <dbReference type="ARBA" id="ARBA00001712"/>
    </source>
</evidence>
<keyword evidence="5" id="KW-0413">Isomerase</keyword>
<feature type="region of interest" description="Disordered" evidence="9">
    <location>
        <begin position="435"/>
        <end position="459"/>
    </location>
</feature>
<evidence type="ECO:0000256" key="6">
    <source>
        <dbReference type="ARBA" id="ARBA00023277"/>
    </source>
</evidence>
<dbReference type="GO" id="GO:0006006">
    <property type="term" value="P:glucose metabolic process"/>
    <property type="evidence" value="ECO:0007669"/>
    <property type="project" value="TreeGrafter"/>
</dbReference>
<dbReference type="GO" id="GO:0033499">
    <property type="term" value="P:galactose catabolic process via UDP-galactose, Leloir pathway"/>
    <property type="evidence" value="ECO:0007669"/>
    <property type="project" value="TreeGrafter"/>
</dbReference>
<dbReference type="PANTHER" id="PTHR10091:SF0">
    <property type="entry name" value="GALACTOSE MUTAROTASE"/>
    <property type="match status" value="1"/>
</dbReference>
<dbReference type="Proteomes" id="UP000079169">
    <property type="component" value="Unplaced"/>
</dbReference>
<name>A0A1S3CWF4_DIACI</name>
<feature type="compositionally biased region" description="Basic and acidic residues" evidence="9">
    <location>
        <begin position="436"/>
        <end position="459"/>
    </location>
</feature>
<dbReference type="CDD" id="cd09019">
    <property type="entry name" value="galactose_mutarotase_like"/>
    <property type="match status" value="1"/>
</dbReference>
<comment type="pathway">
    <text evidence="2">Carbohydrate metabolism; galactose metabolism.</text>
</comment>
<dbReference type="OrthoDB" id="274691at2759"/>
<comment type="catalytic activity">
    <reaction evidence="1">
        <text>alpha-D-galactose = beta-D-galactose</text>
        <dbReference type="Rhea" id="RHEA:28675"/>
        <dbReference type="ChEBI" id="CHEBI:27667"/>
        <dbReference type="ChEBI" id="CHEBI:28061"/>
        <dbReference type="EC" id="5.1.3.3"/>
    </reaction>
    <physiologicalReaction direction="right-to-left" evidence="1">
        <dbReference type="Rhea" id="RHEA:28677"/>
    </physiologicalReaction>
</comment>
<evidence type="ECO:0000256" key="8">
    <source>
        <dbReference type="ARBA" id="ARBA00045743"/>
    </source>
</evidence>
<dbReference type="RefSeq" id="XP_026677426.1">
    <property type="nucleotide sequence ID" value="XM_026821625.1"/>
</dbReference>
<organism evidence="10 11">
    <name type="scientific">Diaphorina citri</name>
    <name type="common">Asian citrus psyllid</name>
    <dbReference type="NCBI Taxonomy" id="121845"/>
    <lineage>
        <taxon>Eukaryota</taxon>
        <taxon>Metazoa</taxon>
        <taxon>Ecdysozoa</taxon>
        <taxon>Arthropoda</taxon>
        <taxon>Hexapoda</taxon>
        <taxon>Insecta</taxon>
        <taxon>Pterygota</taxon>
        <taxon>Neoptera</taxon>
        <taxon>Paraneoptera</taxon>
        <taxon>Hemiptera</taxon>
        <taxon>Sternorrhyncha</taxon>
        <taxon>Psylloidea</taxon>
        <taxon>Psyllidae</taxon>
        <taxon>Diaphorininae</taxon>
        <taxon>Diaphorina</taxon>
    </lineage>
</organism>
<gene>
    <name evidence="11 12" type="primary">LOC103506600</name>
</gene>
<dbReference type="RefSeq" id="XP_008469220.2">
    <property type="nucleotide sequence ID" value="XM_008470998.2"/>
</dbReference>
<evidence type="ECO:0000256" key="3">
    <source>
        <dbReference type="ARBA" id="ARBA00006206"/>
    </source>
</evidence>
<keyword evidence="6" id="KW-0119">Carbohydrate metabolism</keyword>
<evidence type="ECO:0000256" key="5">
    <source>
        <dbReference type="ARBA" id="ARBA00023235"/>
    </source>
</evidence>
<evidence type="ECO:0000256" key="2">
    <source>
        <dbReference type="ARBA" id="ARBA00004947"/>
    </source>
</evidence>
<evidence type="ECO:0000313" key="12">
    <source>
        <dbReference type="RefSeq" id="XP_026677426.1"/>
    </source>
</evidence>
<protein>
    <recommendedName>
        <fullName evidence="4">Galactose mutarotase</fullName>
    </recommendedName>
    <alternativeName>
        <fullName evidence="7">Aldose 1-epimerase</fullName>
    </alternativeName>
</protein>
<accession>A0A1S3CWF4</accession>
<evidence type="ECO:0000256" key="9">
    <source>
        <dbReference type="SAM" id="MobiDB-lite"/>
    </source>
</evidence>
<dbReference type="PANTHER" id="PTHR10091">
    <property type="entry name" value="ALDOSE-1-EPIMERASE"/>
    <property type="match status" value="1"/>
</dbReference>
<keyword evidence="10" id="KW-1185">Reference proteome</keyword>
<dbReference type="InterPro" id="IPR011013">
    <property type="entry name" value="Gal_mutarotase_sf_dom"/>
</dbReference>
<dbReference type="STRING" id="121845.A0A1S3CWF4"/>
<dbReference type="SUPFAM" id="SSF74650">
    <property type="entry name" value="Galactose mutarotase-like"/>
    <property type="match status" value="1"/>
</dbReference>